<proteinExistence type="predicted"/>
<accession>A0A8S5UMY1</accession>
<protein>
    <submittedName>
        <fullName evidence="1">Uncharacterized protein</fullName>
    </submittedName>
</protein>
<reference evidence="1" key="1">
    <citation type="journal article" date="2021" name="Proc. Natl. Acad. Sci. U.S.A.">
        <title>A Catalog of Tens of Thousands of Viruses from Human Metagenomes Reveals Hidden Associations with Chronic Diseases.</title>
        <authorList>
            <person name="Tisza M.J."/>
            <person name="Buck C.B."/>
        </authorList>
    </citation>
    <scope>NUCLEOTIDE SEQUENCE</scope>
    <source>
        <strain evidence="1">CtCo31</strain>
    </source>
</reference>
<organism evidence="1">
    <name type="scientific">Myoviridae sp. ctCo31</name>
    <dbReference type="NCBI Taxonomy" id="2825053"/>
    <lineage>
        <taxon>Viruses</taxon>
        <taxon>Duplodnaviria</taxon>
        <taxon>Heunggongvirae</taxon>
        <taxon>Uroviricota</taxon>
        <taxon>Caudoviricetes</taxon>
    </lineage>
</organism>
<dbReference type="EMBL" id="BK016109">
    <property type="protein sequence ID" value="DAF95770.1"/>
    <property type="molecule type" value="Genomic_DNA"/>
</dbReference>
<sequence length="29" mass="3424">MSHRYQKSTYLQNGHHTHELLLYLTASGH</sequence>
<evidence type="ECO:0000313" key="1">
    <source>
        <dbReference type="EMBL" id="DAF95770.1"/>
    </source>
</evidence>
<name>A0A8S5UMY1_9CAUD</name>